<protein>
    <submittedName>
        <fullName evidence="10">TonB-linked outer membrane protein, SusC/RagA family</fullName>
    </submittedName>
</protein>
<dbReference type="SUPFAM" id="SSF56935">
    <property type="entry name" value="Porins"/>
    <property type="match status" value="1"/>
</dbReference>
<dbReference type="Gene3D" id="2.40.170.20">
    <property type="entry name" value="TonB-dependent receptor, beta-barrel domain"/>
    <property type="match status" value="1"/>
</dbReference>
<feature type="domain" description="TonB-dependent receptor plug" evidence="9">
    <location>
        <begin position="140"/>
        <end position="245"/>
    </location>
</feature>
<keyword evidence="5 7" id="KW-0472">Membrane</keyword>
<dbReference type="FunFam" id="2.170.130.10:FF:000003">
    <property type="entry name" value="SusC/RagA family TonB-linked outer membrane protein"/>
    <property type="match status" value="1"/>
</dbReference>
<accession>A0A1H4DUE5</accession>
<organism evidence="10 11">
    <name type="scientific">Alistipes timonensis JC136</name>
    <dbReference type="NCBI Taxonomy" id="1033731"/>
    <lineage>
        <taxon>Bacteria</taxon>
        <taxon>Pseudomonadati</taxon>
        <taxon>Bacteroidota</taxon>
        <taxon>Bacteroidia</taxon>
        <taxon>Bacteroidales</taxon>
        <taxon>Rikenellaceae</taxon>
        <taxon>Alistipes</taxon>
    </lineage>
</organism>
<dbReference type="InterPro" id="IPR036942">
    <property type="entry name" value="Beta-barrel_TonB_sf"/>
</dbReference>
<comment type="similarity">
    <text evidence="7">Belongs to the TonB-dependent receptor family.</text>
</comment>
<evidence type="ECO:0000256" key="2">
    <source>
        <dbReference type="ARBA" id="ARBA00022448"/>
    </source>
</evidence>
<dbReference type="Proteomes" id="UP000183253">
    <property type="component" value="Unassembled WGS sequence"/>
</dbReference>
<dbReference type="GO" id="GO:0009279">
    <property type="term" value="C:cell outer membrane"/>
    <property type="evidence" value="ECO:0007669"/>
    <property type="project" value="UniProtKB-SubCell"/>
</dbReference>
<dbReference type="InterPro" id="IPR039426">
    <property type="entry name" value="TonB-dep_rcpt-like"/>
</dbReference>
<dbReference type="InterPro" id="IPR023996">
    <property type="entry name" value="TonB-dep_OMP_SusC/RagA"/>
</dbReference>
<keyword evidence="8" id="KW-0732">Signal</keyword>
<dbReference type="InterPro" id="IPR037066">
    <property type="entry name" value="Plug_dom_sf"/>
</dbReference>
<dbReference type="RefSeq" id="WP_010266834.1">
    <property type="nucleotide sequence ID" value="NZ_CAEG01000021.1"/>
</dbReference>
<evidence type="ECO:0000256" key="6">
    <source>
        <dbReference type="ARBA" id="ARBA00023237"/>
    </source>
</evidence>
<dbReference type="InterPro" id="IPR018247">
    <property type="entry name" value="EF_Hand_1_Ca_BS"/>
</dbReference>
<dbReference type="NCBIfam" id="TIGR04057">
    <property type="entry name" value="SusC_RagA_signa"/>
    <property type="match status" value="1"/>
</dbReference>
<evidence type="ECO:0000313" key="10">
    <source>
        <dbReference type="EMBL" id="SEA76010.1"/>
    </source>
</evidence>
<evidence type="ECO:0000313" key="11">
    <source>
        <dbReference type="Proteomes" id="UP000183253"/>
    </source>
</evidence>
<keyword evidence="2 7" id="KW-0813">Transport</keyword>
<keyword evidence="4 7" id="KW-0812">Transmembrane</keyword>
<dbReference type="AlphaFoldDB" id="A0A1H4DUE5"/>
<gene>
    <name evidence="10" type="ORF">SAMN05444145_10633</name>
</gene>
<name>A0A1H4DUE5_9BACT</name>
<dbReference type="Pfam" id="PF13715">
    <property type="entry name" value="CarbopepD_reg_2"/>
    <property type="match status" value="1"/>
</dbReference>
<evidence type="ECO:0000256" key="7">
    <source>
        <dbReference type="PROSITE-ProRule" id="PRU01360"/>
    </source>
</evidence>
<dbReference type="PROSITE" id="PS52016">
    <property type="entry name" value="TONB_DEPENDENT_REC_3"/>
    <property type="match status" value="1"/>
</dbReference>
<sequence>MENFYLKPLTPSLHGLRRLAAMVLLLLSAVTAGPAAAGEQDSGKQQPTIQAKGRVVDTNGIAIAGAAVTVKGGSAGGTISDAQGAFTLRVRKGDVLHVSFLGFQAREIAVTDASPLTIRLAEETHQVEDVVVVGYGVQKKESVLGAISQVNNEQLVNSGTTNITNAIAGKLSGVTTIQTGGQPGNNDANIFIRGVSSWNGSTPLVLVDGVERSFADIDPNEVASLSVLKDASATAVFGAKGANGVIIVTTRTGSTGKPKMNISLSYGLDFPTMIPDHIGSAQTAELLNVALKNAQSYGSMIPRSEIEEYARPSSRINSIRYPDNDWFDIAMRKCAQTINANYNVSGGSQRVKYFLSLGYTHEGSIFKDFSEWSNANFRYDRINYRSNLDFDVTRSTKLSVKVGGVLGIKDTPTDKTVSGMFNMMYSASPMMYPAYYPAWVLEEIPDTDYPDASGGRLSSPRTAYFGNIRTSLSTGEFEQTTDNKLYTDINFEQKLDFITKGLSVKANVSLSTYYSRISQTATNSNPTFYIDWNRYDAGDGNPWIYSAASEHVYENTPYAVTRGAMQNNYYVTFYWEGALNYNRTFGDHSVTALALFNQRENIKGTAFPYHSQGVVGRVTYDYKHKYLFECNLGYTGSEQFSPENRYGFFPSVAIGWVPSQERFWKEAMPWWSKLKIRYSDGLVGSDSGSRWLYFSDYVKGGDSYIYEGAAANAVAQWEEARKRDLGIEMGWLNNRLTLNLDLFDEKRTNMLVKPNVTMLVGTSYKEVNRGSMKKHGIDIELGWADKTPTGFGYNLTAMVSLNENRITNYEDAPYAPEYQKTAGKPYKGQTDGVSIVDSGYFESIDDIHNYPAYTTDWNFVNVGAYKYLDYSADGRLSVEDLHAIAGSQYPPVVCSFRAGFDYKGFEFSMLWYANLGKWVEYNKSWEIEFNKGDYRITHSQLDYWRPDNRDANHATLVYGGTSGHPMYMWAGGSGDAGAKMMLEGRTWRKADYLSLREVYLAYTFNAKRLRQKVGFRSLSLYLTANNLLTFTPLIEGDPASTTFTTGFYPQMTSLKLGVKIGF</sequence>
<dbReference type="SUPFAM" id="SSF49464">
    <property type="entry name" value="Carboxypeptidase regulatory domain-like"/>
    <property type="match status" value="1"/>
</dbReference>
<evidence type="ECO:0000256" key="1">
    <source>
        <dbReference type="ARBA" id="ARBA00004571"/>
    </source>
</evidence>
<dbReference type="OrthoDB" id="9768177at2"/>
<evidence type="ECO:0000256" key="4">
    <source>
        <dbReference type="ARBA" id="ARBA00022692"/>
    </source>
</evidence>
<dbReference type="Pfam" id="PF07715">
    <property type="entry name" value="Plug"/>
    <property type="match status" value="1"/>
</dbReference>
<feature type="signal peptide" evidence="8">
    <location>
        <begin position="1"/>
        <end position="37"/>
    </location>
</feature>
<dbReference type="InterPro" id="IPR008969">
    <property type="entry name" value="CarboxyPept-like_regulatory"/>
</dbReference>
<dbReference type="PROSITE" id="PS00018">
    <property type="entry name" value="EF_HAND_1"/>
    <property type="match status" value="1"/>
</dbReference>
<evidence type="ECO:0000256" key="3">
    <source>
        <dbReference type="ARBA" id="ARBA00022452"/>
    </source>
</evidence>
<evidence type="ECO:0000256" key="8">
    <source>
        <dbReference type="SAM" id="SignalP"/>
    </source>
</evidence>
<comment type="subcellular location">
    <subcellularLocation>
        <location evidence="1 7">Cell outer membrane</location>
        <topology evidence="1 7">Multi-pass membrane protein</topology>
    </subcellularLocation>
</comment>
<evidence type="ECO:0000259" key="9">
    <source>
        <dbReference type="Pfam" id="PF07715"/>
    </source>
</evidence>
<dbReference type="InterPro" id="IPR023997">
    <property type="entry name" value="TonB-dep_OMP_SusC/RagA_CS"/>
</dbReference>
<dbReference type="Gene3D" id="2.60.40.1120">
    <property type="entry name" value="Carboxypeptidase-like, regulatory domain"/>
    <property type="match status" value="1"/>
</dbReference>
<keyword evidence="6 7" id="KW-0998">Cell outer membrane</keyword>
<keyword evidence="3 7" id="KW-1134">Transmembrane beta strand</keyword>
<dbReference type="InterPro" id="IPR012910">
    <property type="entry name" value="Plug_dom"/>
</dbReference>
<evidence type="ECO:0000256" key="5">
    <source>
        <dbReference type="ARBA" id="ARBA00023136"/>
    </source>
</evidence>
<dbReference type="STRING" id="1033731.SAMN05444145_10633"/>
<feature type="chain" id="PRO_5010172626" evidence="8">
    <location>
        <begin position="38"/>
        <end position="1062"/>
    </location>
</feature>
<dbReference type="NCBIfam" id="TIGR04056">
    <property type="entry name" value="OMP_RagA_SusC"/>
    <property type="match status" value="1"/>
</dbReference>
<dbReference type="EMBL" id="FNRI01000006">
    <property type="protein sequence ID" value="SEA76010.1"/>
    <property type="molecule type" value="Genomic_DNA"/>
</dbReference>
<proteinExistence type="inferred from homology"/>
<dbReference type="Gene3D" id="2.170.130.10">
    <property type="entry name" value="TonB-dependent receptor, plug domain"/>
    <property type="match status" value="1"/>
</dbReference>
<keyword evidence="11" id="KW-1185">Reference proteome</keyword>
<reference evidence="10 11" key="1">
    <citation type="submission" date="2016-10" db="EMBL/GenBank/DDBJ databases">
        <authorList>
            <person name="de Groot N.N."/>
        </authorList>
    </citation>
    <scope>NUCLEOTIDE SEQUENCE [LARGE SCALE GENOMIC DNA]</scope>
    <source>
        <strain evidence="10 11">DSM 25383</strain>
    </source>
</reference>